<reference evidence="2 3" key="1">
    <citation type="journal article" date="2019" name="Mol. Ecol. Resour.">
        <title>Chromosome-level genome assembly of Triplophysa tibetana, a fish adapted to the harsh high-altitude environment of the Tibetan Plateau.</title>
        <authorList>
            <person name="Yang X."/>
            <person name="Liu H."/>
            <person name="Ma Z."/>
            <person name="Zou Y."/>
            <person name="Zou M."/>
            <person name="Mao Y."/>
            <person name="Li X."/>
            <person name="Wang H."/>
            <person name="Chen T."/>
            <person name="Wang W."/>
            <person name="Yang R."/>
        </authorList>
    </citation>
    <scope>NUCLEOTIDE SEQUENCE [LARGE SCALE GENOMIC DNA]</scope>
    <source>
        <strain evidence="2">TTIB1903HZAU</strain>
        <tissue evidence="2">Muscle</tissue>
    </source>
</reference>
<evidence type="ECO:0000313" key="3">
    <source>
        <dbReference type="Proteomes" id="UP000324632"/>
    </source>
</evidence>
<feature type="region of interest" description="Disordered" evidence="1">
    <location>
        <begin position="22"/>
        <end position="47"/>
    </location>
</feature>
<dbReference type="AlphaFoldDB" id="A0A5A9N861"/>
<feature type="compositionally biased region" description="Basic and acidic residues" evidence="1">
    <location>
        <begin position="302"/>
        <end position="312"/>
    </location>
</feature>
<keyword evidence="3" id="KW-1185">Reference proteome</keyword>
<gene>
    <name evidence="2" type="ORF">E1301_Tti020685</name>
</gene>
<dbReference type="EMBL" id="SOYY01000022">
    <property type="protein sequence ID" value="KAA0705149.1"/>
    <property type="molecule type" value="Genomic_DNA"/>
</dbReference>
<feature type="region of interest" description="Disordered" evidence="1">
    <location>
        <begin position="494"/>
        <end position="571"/>
    </location>
</feature>
<name>A0A5A9N861_9TELE</name>
<evidence type="ECO:0000313" key="2">
    <source>
        <dbReference type="EMBL" id="KAA0705149.1"/>
    </source>
</evidence>
<feature type="compositionally biased region" description="Polar residues" evidence="1">
    <location>
        <begin position="108"/>
        <end position="120"/>
    </location>
</feature>
<sequence>MEEAGALDDVKHQLVQELLDLGPEESGEGTCGESCSKATGGNEDEPTAAALTKKKRLSDLLQNRRARNLSQAHHAAFPKRVQTDAELTKFLQEDAIDASCDPLDRYLMSSSDTEEPTISTKLGDELDSSMTSTSSSSAMMDVHVIYECEQKTIGEIMAVSITQDGPPPNFFLEWIYNFICTGEINKDQLSKSDLTDADLLDLIDKPDADFLVMALLPIFSEAGSVKRQRESRIVNFLQDFIQSLEDEGPLRHRLRFLCPHRRHPESRGRGGNLHPVSNLLARRDTDGKTPGRTTSGPNLHSHGSDRSAVDKSSMERVDGLAEYRVELRNQPSLVITNQQASNVVALWQNLLDYDKQRVVFAARHQSEVDTGRAFAHDYEQNEFNEFFFFCRIYDVEQRIVPTCSDLPLGVSAVPEVAALGVWASSTLKQRSLTHLARTAADCHSEVAVTGDCRPTGTSHHFVCYTGFDIGGYGPKVRDIGATASKSACIRSVSDMGNSANVNPPAKCSGADRTPIRSSERSPTGGGIPPGSSATHSETMCDVDEMSLAASEGDWHPTLMNPSSTPSGRVQE</sequence>
<accession>A0A5A9N861</accession>
<protein>
    <submittedName>
        <fullName evidence="2">Uncharacterized protein</fullName>
    </submittedName>
</protein>
<dbReference type="Proteomes" id="UP000324632">
    <property type="component" value="Chromosome 22"/>
</dbReference>
<comment type="caution">
    <text evidence="2">The sequence shown here is derived from an EMBL/GenBank/DDBJ whole genome shotgun (WGS) entry which is preliminary data.</text>
</comment>
<feature type="region of interest" description="Disordered" evidence="1">
    <location>
        <begin position="264"/>
        <end position="312"/>
    </location>
</feature>
<proteinExistence type="predicted"/>
<feature type="compositionally biased region" description="Polar residues" evidence="1">
    <location>
        <begin position="559"/>
        <end position="571"/>
    </location>
</feature>
<feature type="region of interest" description="Disordered" evidence="1">
    <location>
        <begin position="108"/>
        <end position="133"/>
    </location>
</feature>
<evidence type="ECO:0000256" key="1">
    <source>
        <dbReference type="SAM" id="MobiDB-lite"/>
    </source>
</evidence>
<organism evidence="2 3">
    <name type="scientific">Triplophysa tibetana</name>
    <dbReference type="NCBI Taxonomy" id="1572043"/>
    <lineage>
        <taxon>Eukaryota</taxon>
        <taxon>Metazoa</taxon>
        <taxon>Chordata</taxon>
        <taxon>Craniata</taxon>
        <taxon>Vertebrata</taxon>
        <taxon>Euteleostomi</taxon>
        <taxon>Actinopterygii</taxon>
        <taxon>Neopterygii</taxon>
        <taxon>Teleostei</taxon>
        <taxon>Ostariophysi</taxon>
        <taxon>Cypriniformes</taxon>
        <taxon>Nemacheilidae</taxon>
        <taxon>Triplophysa</taxon>
    </lineage>
</organism>